<evidence type="ECO:0000313" key="4">
    <source>
        <dbReference type="Proteomes" id="UP001344447"/>
    </source>
</evidence>
<keyword evidence="2" id="KW-1133">Transmembrane helix</keyword>
<feature type="transmembrane region" description="Helical" evidence="2">
    <location>
        <begin position="13"/>
        <end position="30"/>
    </location>
</feature>
<dbReference type="InterPro" id="IPR040352">
    <property type="entry name" value="TMUB1/2"/>
</dbReference>
<evidence type="ECO:0000256" key="1">
    <source>
        <dbReference type="SAM" id="MobiDB-lite"/>
    </source>
</evidence>
<organism evidence="3 4">
    <name type="scientific">Dictyostelium firmibasis</name>
    <dbReference type="NCBI Taxonomy" id="79012"/>
    <lineage>
        <taxon>Eukaryota</taxon>
        <taxon>Amoebozoa</taxon>
        <taxon>Evosea</taxon>
        <taxon>Eumycetozoa</taxon>
        <taxon>Dictyostelia</taxon>
        <taxon>Dictyosteliales</taxon>
        <taxon>Dictyosteliaceae</taxon>
        <taxon>Dictyostelium</taxon>
    </lineage>
</organism>
<dbReference type="AlphaFoldDB" id="A0AAN7YXD1"/>
<reference evidence="3 4" key="1">
    <citation type="submission" date="2023-11" db="EMBL/GenBank/DDBJ databases">
        <title>Dfirmibasis_genome.</title>
        <authorList>
            <person name="Edelbroek B."/>
            <person name="Kjellin J."/>
            <person name="Jerlstrom-Hultqvist J."/>
            <person name="Soderbom F."/>
        </authorList>
    </citation>
    <scope>NUCLEOTIDE SEQUENCE [LARGE SCALE GENOMIC DNA]</scope>
    <source>
        <strain evidence="3 4">TNS-C-14</strain>
    </source>
</reference>
<comment type="caution">
    <text evidence="3">The sequence shown here is derived from an EMBL/GenBank/DDBJ whole genome shotgun (WGS) entry which is preliminary data.</text>
</comment>
<name>A0AAN7YXD1_9MYCE</name>
<protein>
    <submittedName>
        <fullName evidence="3">Uncharacterized protein</fullName>
    </submittedName>
</protein>
<dbReference type="EMBL" id="JAVFKY010000001">
    <property type="protein sequence ID" value="KAK5582976.1"/>
    <property type="molecule type" value="Genomic_DNA"/>
</dbReference>
<keyword evidence="4" id="KW-1185">Reference proteome</keyword>
<dbReference type="PANTHER" id="PTHR14557:SF5">
    <property type="entry name" value="UBIQUITIN-LIKE DOMAIN-CONTAINING PROTEIN"/>
    <property type="match status" value="1"/>
</dbReference>
<evidence type="ECO:0000256" key="2">
    <source>
        <dbReference type="SAM" id="Phobius"/>
    </source>
</evidence>
<accession>A0AAN7YXD1</accession>
<dbReference type="Proteomes" id="UP001344447">
    <property type="component" value="Unassembled WGS sequence"/>
</dbReference>
<sequence>MDTPEILNQNFDSILFFSTIISLITFFFWCRTGSQVLSYFSGLRNGRNINNSNNNSNSNNNNSNNNFDNIDFSESNSNSTSNDSNNNSNINNENINSNTQTTVEATPIIQPIERPTEPYQENFTSDIDDLVKINIIQSETVYHRTFRQSKILKVYDLKKYFYPKEIQDNKRILFIYNGRAMIDNHFLSTHPNLLNGINGPGFVHCLIKNPLTADQVDNNGSGGSYYNNSYGFVGSNSNGSHYVGGNADGRRYSQNGYNNNDFFTWMCTKTLFGLTGLFLALLWCLQFTNPKLFNLFSSIMLFIFTFFWGIGFYSSLKPINYQQQQQSQQQPNTHLHND</sequence>
<dbReference type="PANTHER" id="PTHR14557">
    <property type="entry name" value="PROTEIN C7ORF21"/>
    <property type="match status" value="1"/>
</dbReference>
<dbReference type="GO" id="GO:0036503">
    <property type="term" value="P:ERAD pathway"/>
    <property type="evidence" value="ECO:0007669"/>
    <property type="project" value="InterPro"/>
</dbReference>
<proteinExistence type="predicted"/>
<feature type="compositionally biased region" description="Low complexity" evidence="1">
    <location>
        <begin position="51"/>
        <end position="99"/>
    </location>
</feature>
<evidence type="ECO:0000313" key="3">
    <source>
        <dbReference type="EMBL" id="KAK5582976.1"/>
    </source>
</evidence>
<feature type="transmembrane region" description="Helical" evidence="2">
    <location>
        <begin position="262"/>
        <end position="283"/>
    </location>
</feature>
<feature type="transmembrane region" description="Helical" evidence="2">
    <location>
        <begin position="295"/>
        <end position="316"/>
    </location>
</feature>
<keyword evidence="2" id="KW-0472">Membrane</keyword>
<feature type="region of interest" description="Disordered" evidence="1">
    <location>
        <begin position="51"/>
        <end position="102"/>
    </location>
</feature>
<gene>
    <name evidence="3" type="ORF">RB653_004566</name>
</gene>
<keyword evidence="2" id="KW-0812">Transmembrane</keyword>